<reference evidence="1" key="2">
    <citation type="submission" date="2021-08" db="EMBL/GenBank/DDBJ databases">
        <authorList>
            <person name="Tani A."/>
            <person name="Ola A."/>
            <person name="Ogura Y."/>
            <person name="Katsura K."/>
            <person name="Hayashi T."/>
        </authorList>
    </citation>
    <scope>NUCLEOTIDE SEQUENCE</scope>
    <source>
        <strain evidence="1">NBRC 15689</strain>
    </source>
</reference>
<gene>
    <name evidence="1" type="ORF">LKMONMHP_0099</name>
</gene>
<reference evidence="1" key="1">
    <citation type="journal article" date="2021" name="Front. Microbiol.">
        <title>Comprehensive Comparative Genomics and Phenotyping of Methylobacterium Species.</title>
        <authorList>
            <person name="Alessa O."/>
            <person name="Ogura Y."/>
            <person name="Fujitani Y."/>
            <person name="Takami H."/>
            <person name="Hayashi T."/>
            <person name="Sahin N."/>
            <person name="Tani A."/>
        </authorList>
    </citation>
    <scope>NUCLEOTIDE SEQUENCE</scope>
    <source>
        <strain evidence="1">NBRC 15689</strain>
    </source>
</reference>
<protein>
    <submittedName>
        <fullName evidence="1">Uncharacterized protein</fullName>
    </submittedName>
</protein>
<name>A0ABQ4T2T5_METOR</name>
<sequence>MADIALALLAEAFGQASEEETSVALPAADDETLGFPVGGATGFAGPVRDTPSGSIPAFPGIV</sequence>
<dbReference type="RefSeq" id="WP_238309226.1">
    <property type="nucleotide sequence ID" value="NZ_BPQV01000001.1"/>
</dbReference>
<evidence type="ECO:0000313" key="1">
    <source>
        <dbReference type="EMBL" id="GJE25265.1"/>
    </source>
</evidence>
<evidence type="ECO:0000313" key="2">
    <source>
        <dbReference type="Proteomes" id="UP001055156"/>
    </source>
</evidence>
<accession>A0ABQ4T2T5</accession>
<comment type="caution">
    <text evidence="1">The sequence shown here is derived from an EMBL/GenBank/DDBJ whole genome shotgun (WGS) entry which is preliminary data.</text>
</comment>
<keyword evidence="2" id="KW-1185">Reference proteome</keyword>
<proteinExistence type="predicted"/>
<dbReference type="EMBL" id="BPQV01000001">
    <property type="protein sequence ID" value="GJE25265.1"/>
    <property type="molecule type" value="Genomic_DNA"/>
</dbReference>
<organism evidence="1 2">
    <name type="scientific">Methylobacterium organophilum</name>
    <dbReference type="NCBI Taxonomy" id="410"/>
    <lineage>
        <taxon>Bacteria</taxon>
        <taxon>Pseudomonadati</taxon>
        <taxon>Pseudomonadota</taxon>
        <taxon>Alphaproteobacteria</taxon>
        <taxon>Hyphomicrobiales</taxon>
        <taxon>Methylobacteriaceae</taxon>
        <taxon>Methylobacterium</taxon>
    </lineage>
</organism>
<dbReference type="Proteomes" id="UP001055156">
    <property type="component" value="Unassembled WGS sequence"/>
</dbReference>